<dbReference type="Gene3D" id="3.40.350.10">
    <property type="entry name" value="Creatinase/prolidase N-terminal domain"/>
    <property type="match status" value="1"/>
</dbReference>
<keyword evidence="4" id="KW-1185">Reference proteome</keyword>
<dbReference type="PANTHER" id="PTHR46112:SF3">
    <property type="entry name" value="AMINOPEPTIDASE YPDF"/>
    <property type="match status" value="1"/>
</dbReference>
<feature type="domain" description="Peptidase M24" evidence="1">
    <location>
        <begin position="139"/>
        <end position="341"/>
    </location>
</feature>
<proteinExistence type="predicted"/>
<dbReference type="Proteomes" id="UP001165422">
    <property type="component" value="Unassembled WGS sequence"/>
</dbReference>
<dbReference type="InterPro" id="IPR036005">
    <property type="entry name" value="Creatinase/aminopeptidase-like"/>
</dbReference>
<accession>A0ABS8N4E1</accession>
<dbReference type="PANTHER" id="PTHR46112">
    <property type="entry name" value="AMINOPEPTIDASE"/>
    <property type="match status" value="1"/>
</dbReference>
<dbReference type="RefSeq" id="WP_150356526.1">
    <property type="nucleotide sequence ID" value="NZ_JAJJPB010000002.1"/>
</dbReference>
<feature type="domain" description="Creatinase N-terminal" evidence="2">
    <location>
        <begin position="5"/>
        <end position="131"/>
    </location>
</feature>
<dbReference type="SUPFAM" id="SSF53092">
    <property type="entry name" value="Creatinase/prolidase N-terminal domain"/>
    <property type="match status" value="1"/>
</dbReference>
<reference evidence="3" key="1">
    <citation type="submission" date="2021-11" db="EMBL/GenBank/DDBJ databases">
        <authorList>
            <person name="Qingchun L."/>
            <person name="Dong Z."/>
            <person name="Zongwei Q."/>
            <person name="Jia Z."/>
            <person name="Duotao L."/>
        </authorList>
    </citation>
    <scope>NUCLEOTIDE SEQUENCE</scope>
    <source>
        <strain evidence="3">WLY-B-L2</strain>
    </source>
</reference>
<dbReference type="Gene3D" id="3.90.230.10">
    <property type="entry name" value="Creatinase/methionine aminopeptidase superfamily"/>
    <property type="match status" value="1"/>
</dbReference>
<evidence type="ECO:0000313" key="3">
    <source>
        <dbReference type="EMBL" id="MCC9294044.1"/>
    </source>
</evidence>
<organism evidence="3 4">
    <name type="scientific">Clostridium aromativorans</name>
    <dbReference type="NCBI Taxonomy" id="2836848"/>
    <lineage>
        <taxon>Bacteria</taxon>
        <taxon>Bacillati</taxon>
        <taxon>Bacillota</taxon>
        <taxon>Clostridia</taxon>
        <taxon>Eubacteriales</taxon>
        <taxon>Clostridiaceae</taxon>
        <taxon>Clostridium</taxon>
    </lineage>
</organism>
<evidence type="ECO:0000313" key="4">
    <source>
        <dbReference type="Proteomes" id="UP001165422"/>
    </source>
</evidence>
<protein>
    <submittedName>
        <fullName evidence="3">Xaa-Pro peptidase family protein</fullName>
    </submittedName>
</protein>
<dbReference type="InterPro" id="IPR000994">
    <property type="entry name" value="Pept_M24"/>
</dbReference>
<dbReference type="Pfam" id="PF00557">
    <property type="entry name" value="Peptidase_M24"/>
    <property type="match status" value="1"/>
</dbReference>
<sequence>MFKKRIAKLREAMGKKKLDSVLLMGDPNRNYLSGFTGNESFSLITQEEAFFITDSRFTEQASEQVKDYKILEYSKGMSFVDFLSDLIDKNNIKRLGFEENIVSYSQYVVFNSKLNCQLVPMEGIVEEIRIVKDDDEIKLMEGAAAIADKAFAHMVNFIKSGMTEREIGLELEFHMKKLGASALSFPSIVASGVRSSLPHGEATEKVIKRGEFLTLDFGCIYKEYCSDMTRTVVIGEPSREMLKIYNIVLEAEQLALKEYKPGIPAVEVDAVARNYISGKGYGKNFGHSLGHGVGREIHEAPIIGYKNNRKLESGMVVSDEPGIYIPGFGGVRIEDLLVVTEDGGRVLSKSPKNLICID</sequence>
<gene>
    <name evidence="3" type="ORF">LN736_04060</name>
</gene>
<dbReference type="InterPro" id="IPR050659">
    <property type="entry name" value="Peptidase_M24B"/>
</dbReference>
<evidence type="ECO:0000259" key="2">
    <source>
        <dbReference type="Pfam" id="PF01321"/>
    </source>
</evidence>
<name>A0ABS8N4E1_9CLOT</name>
<dbReference type="SUPFAM" id="SSF55920">
    <property type="entry name" value="Creatinase/aminopeptidase"/>
    <property type="match status" value="1"/>
</dbReference>
<evidence type="ECO:0000259" key="1">
    <source>
        <dbReference type="Pfam" id="PF00557"/>
    </source>
</evidence>
<dbReference type="Pfam" id="PF01321">
    <property type="entry name" value="Creatinase_N"/>
    <property type="match status" value="1"/>
</dbReference>
<dbReference type="InterPro" id="IPR000587">
    <property type="entry name" value="Creatinase_N"/>
</dbReference>
<comment type="caution">
    <text evidence="3">The sequence shown here is derived from an EMBL/GenBank/DDBJ whole genome shotgun (WGS) entry which is preliminary data.</text>
</comment>
<dbReference type="InterPro" id="IPR029149">
    <property type="entry name" value="Creatin/AminoP/Spt16_N"/>
</dbReference>
<dbReference type="CDD" id="cd01092">
    <property type="entry name" value="APP-like"/>
    <property type="match status" value="1"/>
</dbReference>
<dbReference type="EMBL" id="JAJJPB010000002">
    <property type="protein sequence ID" value="MCC9294044.1"/>
    <property type="molecule type" value="Genomic_DNA"/>
</dbReference>